<proteinExistence type="predicted"/>
<gene>
    <name evidence="2" type="ORF">PILCRDRAFT_15545</name>
</gene>
<feature type="compositionally biased region" description="Basic and acidic residues" evidence="1">
    <location>
        <begin position="329"/>
        <end position="340"/>
    </location>
</feature>
<dbReference type="OrthoDB" id="2910749at2759"/>
<dbReference type="EMBL" id="KN833094">
    <property type="protein sequence ID" value="KIM73061.1"/>
    <property type="molecule type" value="Genomic_DNA"/>
</dbReference>
<evidence type="ECO:0000256" key="1">
    <source>
        <dbReference type="SAM" id="MobiDB-lite"/>
    </source>
</evidence>
<evidence type="ECO:0000313" key="2">
    <source>
        <dbReference type="EMBL" id="KIM73061.1"/>
    </source>
</evidence>
<evidence type="ECO:0000313" key="3">
    <source>
        <dbReference type="Proteomes" id="UP000054166"/>
    </source>
</evidence>
<feature type="compositionally biased region" description="Acidic residues" evidence="1">
    <location>
        <begin position="366"/>
        <end position="377"/>
    </location>
</feature>
<dbReference type="HOGENOM" id="CLU_025588_0_0_1"/>
<protein>
    <submittedName>
        <fullName evidence="2">Uncharacterized protein</fullName>
    </submittedName>
</protein>
<organism evidence="2 3">
    <name type="scientific">Piloderma croceum (strain F 1598)</name>
    <dbReference type="NCBI Taxonomy" id="765440"/>
    <lineage>
        <taxon>Eukaryota</taxon>
        <taxon>Fungi</taxon>
        <taxon>Dikarya</taxon>
        <taxon>Basidiomycota</taxon>
        <taxon>Agaricomycotina</taxon>
        <taxon>Agaricomycetes</taxon>
        <taxon>Agaricomycetidae</taxon>
        <taxon>Atheliales</taxon>
        <taxon>Atheliaceae</taxon>
        <taxon>Piloderma</taxon>
    </lineage>
</organism>
<feature type="compositionally biased region" description="Basic and acidic residues" evidence="1">
    <location>
        <begin position="356"/>
        <end position="365"/>
    </location>
</feature>
<feature type="region of interest" description="Disordered" evidence="1">
    <location>
        <begin position="327"/>
        <end position="397"/>
    </location>
</feature>
<reference evidence="3" key="2">
    <citation type="submission" date="2015-01" db="EMBL/GenBank/DDBJ databases">
        <title>Evolutionary Origins and Diversification of the Mycorrhizal Mutualists.</title>
        <authorList>
            <consortium name="DOE Joint Genome Institute"/>
            <consortium name="Mycorrhizal Genomics Consortium"/>
            <person name="Kohler A."/>
            <person name="Kuo A."/>
            <person name="Nagy L.G."/>
            <person name="Floudas D."/>
            <person name="Copeland A."/>
            <person name="Barry K.W."/>
            <person name="Cichocki N."/>
            <person name="Veneault-Fourrey C."/>
            <person name="LaButti K."/>
            <person name="Lindquist E.A."/>
            <person name="Lipzen A."/>
            <person name="Lundell T."/>
            <person name="Morin E."/>
            <person name="Murat C."/>
            <person name="Riley R."/>
            <person name="Ohm R."/>
            <person name="Sun H."/>
            <person name="Tunlid A."/>
            <person name="Henrissat B."/>
            <person name="Grigoriev I.V."/>
            <person name="Hibbett D.S."/>
            <person name="Martin F."/>
        </authorList>
    </citation>
    <scope>NUCLEOTIDE SEQUENCE [LARGE SCALE GENOMIC DNA]</scope>
    <source>
        <strain evidence="3">F 1598</strain>
    </source>
</reference>
<sequence>MPPYMCWVLESFRHVLVDHCDEYFDTSDRGNDKSRSKLITRVANHIAAIAQAKQQHVPDDLEKCVRIWFSNYAGGNAKEPRTEKSKVDTRGHPTSSKMWTAKSVSAHIFAEWISTKQRKLSNDGKKDIRKYRPTLAKVFNKLTEAEVKQCEDLAVEWNTKPLPDEMQCKLLKNILTEVTEFLKFMKSQAGAVFIAFAAYTNEDSEQTYARYEMDGLNFFGSRPEHQKGPINIVDMWKDFNLETAEEADSHEALEYDDEGNLVTVHGGRFYKLTGRIPWTDIAENPSHYLSKKSRHDCDHKLKEPSHMKSDGIDAWLQHWLKLQKKKKRPLELKDPSHKSSESLATTTAVPRRKVKGSKDQYIKSDDSDDQESLDEADNGQSNEDLSNTVLPPSPSSVSLTWKDRCTFLQSLSDDKKYRKLITLLGAAKDGDLLEGTPPTWVTWDSTDNYLPSSFYRKKSPVLLLVFKHWISMDPITADGDMLASYNQVELVILGFGLAFRALWVVQFLERFSDVPTYILKSSYLFSEYEQLSHDIDSLISRYSEIILELEAAYRNVVKPWTKENDVVGDQDIAGRNSKKVVDNLSKRRPHGLASVPAPLQHLREEVVLSGLFWESSGTEWKSLAALWLRTEILLAKSCRTNLSFTQIRESSILDEWKEWMNSKLMNIDAKRPAESFGKAFLRDYH</sequence>
<dbReference type="InParanoid" id="A0A0C3EZC1"/>
<keyword evidence="3" id="KW-1185">Reference proteome</keyword>
<reference evidence="2 3" key="1">
    <citation type="submission" date="2014-04" db="EMBL/GenBank/DDBJ databases">
        <authorList>
            <consortium name="DOE Joint Genome Institute"/>
            <person name="Kuo A."/>
            <person name="Tarkka M."/>
            <person name="Buscot F."/>
            <person name="Kohler A."/>
            <person name="Nagy L.G."/>
            <person name="Floudas D."/>
            <person name="Copeland A."/>
            <person name="Barry K.W."/>
            <person name="Cichocki N."/>
            <person name="Veneault-Fourrey C."/>
            <person name="LaButti K."/>
            <person name="Lindquist E.A."/>
            <person name="Lipzen A."/>
            <person name="Lundell T."/>
            <person name="Morin E."/>
            <person name="Murat C."/>
            <person name="Sun H."/>
            <person name="Tunlid A."/>
            <person name="Henrissat B."/>
            <person name="Grigoriev I.V."/>
            <person name="Hibbett D.S."/>
            <person name="Martin F."/>
            <person name="Nordberg H.P."/>
            <person name="Cantor M.N."/>
            <person name="Hua S.X."/>
        </authorList>
    </citation>
    <scope>NUCLEOTIDE SEQUENCE [LARGE SCALE GENOMIC DNA]</scope>
    <source>
        <strain evidence="2 3">F 1598</strain>
    </source>
</reference>
<dbReference type="AlphaFoldDB" id="A0A0C3EZC1"/>
<feature type="region of interest" description="Disordered" evidence="1">
    <location>
        <begin position="77"/>
        <end position="96"/>
    </location>
</feature>
<name>A0A0C3EZC1_PILCF</name>
<feature type="compositionally biased region" description="Low complexity" evidence="1">
    <location>
        <begin position="385"/>
        <end position="397"/>
    </location>
</feature>
<accession>A0A0C3EZC1</accession>
<feature type="compositionally biased region" description="Basic and acidic residues" evidence="1">
    <location>
        <begin position="78"/>
        <end position="91"/>
    </location>
</feature>
<dbReference type="Proteomes" id="UP000054166">
    <property type="component" value="Unassembled WGS sequence"/>
</dbReference>